<feature type="domain" description="ImpA N-terminal" evidence="2">
    <location>
        <begin position="9"/>
        <end position="112"/>
    </location>
</feature>
<dbReference type="PANTHER" id="PTHR37024">
    <property type="entry name" value="TYPE VI SECRETION SYSTEM DUF2094 AND IMPA-RELATED DOMAIN PROTEIN"/>
    <property type="match status" value="1"/>
</dbReference>
<gene>
    <name evidence="4" type="ORF">I8Y21_003624</name>
</gene>
<dbReference type="Proteomes" id="UP000856143">
    <property type="component" value="Unassembled WGS sequence"/>
</dbReference>
<dbReference type="AlphaFoldDB" id="A0AAN5LAH1"/>
<evidence type="ECO:0000313" key="4">
    <source>
        <dbReference type="EMBL" id="HAT1682914.1"/>
    </source>
</evidence>
<feature type="transmembrane region" description="Helical" evidence="1">
    <location>
        <begin position="244"/>
        <end position="267"/>
    </location>
</feature>
<keyword evidence="1" id="KW-0472">Membrane</keyword>
<keyword evidence="1" id="KW-1133">Transmembrane helix</keyword>
<dbReference type="EMBL" id="DACSEO010000047">
    <property type="protein sequence ID" value="HAT1682914.1"/>
    <property type="molecule type" value="Genomic_DNA"/>
</dbReference>
<evidence type="ECO:0000259" key="3">
    <source>
        <dbReference type="Pfam" id="PF12486"/>
    </source>
</evidence>
<accession>A0AAN5LAH1</accession>
<name>A0AAN5LAH1_KLEOX</name>
<proteinExistence type="predicted"/>
<reference evidence="4" key="2">
    <citation type="submission" date="2020-11" db="EMBL/GenBank/DDBJ databases">
        <authorList>
            <consortium name="NCBI Pathogen Detection Project"/>
        </authorList>
    </citation>
    <scope>NUCLEOTIDE SEQUENCE</scope>
    <source>
        <strain evidence="4">R404</strain>
    </source>
</reference>
<reference evidence="4" key="1">
    <citation type="journal article" date="2018" name="Genome Biol.">
        <title>SKESA: strategic k-mer extension for scrupulous assemblies.</title>
        <authorList>
            <person name="Souvorov A."/>
            <person name="Agarwala R."/>
            <person name="Lipman D.J."/>
        </authorList>
    </citation>
    <scope>NUCLEOTIDE SEQUENCE</scope>
    <source>
        <strain evidence="4">R404</strain>
    </source>
</reference>
<dbReference type="InterPro" id="IPR010657">
    <property type="entry name" value="ImpA_N"/>
</dbReference>
<dbReference type="PANTHER" id="PTHR37024:SF5">
    <property type="entry name" value="IMPA N-TERMINAL DOMAIN-CONTAINING PROTEIN"/>
    <property type="match status" value="1"/>
</dbReference>
<evidence type="ECO:0008006" key="6">
    <source>
        <dbReference type="Google" id="ProtNLM"/>
    </source>
</evidence>
<sequence>MQDNWQVLKVGSDPRMLPEYEQIRGEINKLSHASHPEVDWDLIHQMSQVIFEKQGVDLQTAVYFTLARSHLYGLPGFTEGCEFLANLIVTQWENVWPPVHQQRARIDILDWFIARISHVIHQYTISHEDKRFIYRCERALQLISEKLHNADLDRVPRVENLVHFIEGYTHLFDESEIVIVSDKPDLDKQDLQIPPVVCFRPDSRGDDAPRQSSLPVGGMMIRQEKGTLKPTVLKIETHRKNRPAWFWFAAGLLTCALPVAIFSCWYLRANAREARIHGAISALEQPARALSGVPDASQLRDIRGILGEQRLHDMESQVTSDYQAQLARIQQLSPLWLYQYGDGLRDSMRILYPDSLAVNAMDVQWQQAIRARQGGHRAEEAWVSASQGVDALLIQLLDLERRRKAVTISYLKSALYDIQRDLDRQTPFSVRLQRLEKRRAEDQPLSMTELNAMTDELQSLNVRMYLLQQNRRGQP</sequence>
<dbReference type="Pfam" id="PF12486">
    <property type="entry name" value="VasL"/>
    <property type="match status" value="1"/>
</dbReference>
<organism evidence="4 5">
    <name type="scientific">Klebsiella oxytoca</name>
    <dbReference type="NCBI Taxonomy" id="571"/>
    <lineage>
        <taxon>Bacteria</taxon>
        <taxon>Pseudomonadati</taxon>
        <taxon>Pseudomonadota</taxon>
        <taxon>Gammaproteobacteria</taxon>
        <taxon>Enterobacterales</taxon>
        <taxon>Enterobacteriaceae</taxon>
        <taxon>Klebsiella/Raoultella group</taxon>
        <taxon>Klebsiella</taxon>
    </lineage>
</organism>
<comment type="caution">
    <text evidence="4">The sequence shown here is derived from an EMBL/GenBank/DDBJ whole genome shotgun (WGS) entry which is preliminary data.</text>
</comment>
<evidence type="ECO:0000256" key="1">
    <source>
        <dbReference type="SAM" id="Phobius"/>
    </source>
</evidence>
<evidence type="ECO:0000259" key="2">
    <source>
        <dbReference type="Pfam" id="PF06812"/>
    </source>
</evidence>
<dbReference type="InterPro" id="IPR021069">
    <property type="entry name" value="ImpA_C"/>
</dbReference>
<protein>
    <recommendedName>
        <fullName evidence="6">Type VI secretion system protein VasL</fullName>
    </recommendedName>
</protein>
<keyword evidence="1" id="KW-0812">Transmembrane</keyword>
<evidence type="ECO:0000313" key="5">
    <source>
        <dbReference type="Proteomes" id="UP000856143"/>
    </source>
</evidence>
<dbReference type="Pfam" id="PF06812">
    <property type="entry name" value="ImpA_N"/>
    <property type="match status" value="1"/>
</dbReference>
<feature type="domain" description="ImpA C-terminal" evidence="3">
    <location>
        <begin position="322"/>
        <end position="468"/>
    </location>
</feature>